<evidence type="ECO:0000313" key="1">
    <source>
        <dbReference type="EMBL" id="CQH52251.1"/>
    </source>
</evidence>
<dbReference type="GeneID" id="26658501"/>
<dbReference type="OrthoDB" id="324613at2157"/>
<accession>A0A0U5H3P6</accession>
<dbReference type="Pfam" id="PF23959">
    <property type="entry name" value="DUF7288"/>
    <property type="match status" value="1"/>
</dbReference>
<dbReference type="EMBL" id="LN831302">
    <property type="protein sequence ID" value="CQH52251.1"/>
    <property type="molecule type" value="Genomic_DNA"/>
</dbReference>
<protein>
    <submittedName>
        <fullName evidence="1">Uncharacterized protein</fullName>
    </submittedName>
</protein>
<dbReference type="STRING" id="1407499.HHUB_1823"/>
<organism evidence="1 2">
    <name type="scientific">Halobacterium hubeiense</name>
    <dbReference type="NCBI Taxonomy" id="1407499"/>
    <lineage>
        <taxon>Archaea</taxon>
        <taxon>Methanobacteriati</taxon>
        <taxon>Methanobacteriota</taxon>
        <taxon>Stenosarchaea group</taxon>
        <taxon>Halobacteria</taxon>
        <taxon>Halobacteriales</taxon>
        <taxon>Halobacteriaceae</taxon>
        <taxon>Halobacterium</taxon>
    </lineage>
</organism>
<reference evidence="2" key="1">
    <citation type="journal article" date="2016" name="Environ. Microbiol.">
        <title>The complete genome of a viable archaeum isolated from 123-million-year-old rock salt.</title>
        <authorList>
            <person name="Jaakkola S.T."/>
            <person name="Pfeiffer F."/>
            <person name="Ravantti J.J."/>
            <person name="Guo Q."/>
            <person name="Liu Y."/>
            <person name="Chen X."/>
            <person name="Ma H."/>
            <person name="Yang C."/>
            <person name="Oksanen H.M."/>
            <person name="Bamford D.H."/>
        </authorList>
    </citation>
    <scope>NUCLEOTIDE SEQUENCE</scope>
    <source>
        <strain evidence="2">JI20-1</strain>
    </source>
</reference>
<evidence type="ECO:0000313" key="2">
    <source>
        <dbReference type="Proteomes" id="UP000066737"/>
    </source>
</evidence>
<dbReference type="AlphaFoldDB" id="A0A0U5H3P6"/>
<dbReference type="RefSeq" id="WP_059056298.1">
    <property type="nucleotide sequence ID" value="NZ_CEML01000002.1"/>
</dbReference>
<gene>
    <name evidence="1" type="ORF">HHUB_1823</name>
</gene>
<proteinExistence type="predicted"/>
<dbReference type="InterPro" id="IPR055712">
    <property type="entry name" value="DUF7288"/>
</dbReference>
<dbReference type="Proteomes" id="UP000066737">
    <property type="component" value="Chromosome I"/>
</dbReference>
<dbReference type="KEGG" id="hhb:Hhub_1823"/>
<sequence>MRGQAHTLEGVAAALLVVATVAFTIQATAVTPLTASTASQHIETQHERAASGLLETERANGNLSRTLRYWNGTGASFANGSANGYYVGEPPNASFLLAVEETFGDRAVAYNVNAYYVDANGDRRTRRVVHHGDPSADAVAATRLVTLYDNQSVTERNGTRFEPTAKTLADVDDATGERYFAPNAPGHAYAVVEVEVVLWRM</sequence>
<keyword evidence="2" id="KW-1185">Reference proteome</keyword>
<name>A0A0U5H3P6_9EURY</name>